<feature type="domain" description="Borealin N-terminal" evidence="13">
    <location>
        <begin position="21"/>
        <end position="76"/>
    </location>
</feature>
<keyword evidence="6" id="KW-0498">Mitosis</keyword>
<dbReference type="GO" id="GO:0051301">
    <property type="term" value="P:cell division"/>
    <property type="evidence" value="ECO:0007669"/>
    <property type="project" value="UniProtKB-KW"/>
</dbReference>
<dbReference type="InterPro" id="IPR018867">
    <property type="entry name" value="Cell_div_borealin"/>
</dbReference>
<evidence type="ECO:0000256" key="4">
    <source>
        <dbReference type="ARBA" id="ARBA00022454"/>
    </source>
</evidence>
<dbReference type="AlphaFoldDB" id="A0AA97KU60"/>
<reference evidence="16 17" key="1">
    <citation type="submission" date="2025-04" db="UniProtKB">
        <authorList>
            <consortium name="RefSeq"/>
        </authorList>
    </citation>
    <scope>IDENTIFICATION</scope>
    <source>
        <tissue evidence="16 17">Blood</tissue>
    </source>
</reference>
<evidence type="ECO:0000313" key="15">
    <source>
        <dbReference type="Proteomes" id="UP001190640"/>
    </source>
</evidence>
<evidence type="ECO:0000313" key="17">
    <source>
        <dbReference type="RefSeq" id="XP_054830074.1"/>
    </source>
</evidence>
<evidence type="ECO:0000256" key="5">
    <source>
        <dbReference type="ARBA" id="ARBA00022618"/>
    </source>
</evidence>
<keyword evidence="9" id="KW-0137">Centromere</keyword>
<dbReference type="Pfam" id="PF10444">
    <property type="entry name" value="Nbl1_Borealin_N"/>
    <property type="match status" value="1"/>
</dbReference>
<dbReference type="Pfam" id="PF10512">
    <property type="entry name" value="Borealin"/>
    <property type="match status" value="1"/>
</dbReference>
<evidence type="ECO:0000256" key="8">
    <source>
        <dbReference type="ARBA" id="ARBA00023306"/>
    </source>
</evidence>
<evidence type="ECO:0000256" key="3">
    <source>
        <dbReference type="ARBA" id="ARBA00009914"/>
    </source>
</evidence>
<dbReference type="Proteomes" id="UP001190640">
    <property type="component" value="Chromosome 3"/>
</dbReference>
<proteinExistence type="inferred from homology"/>
<evidence type="ECO:0000256" key="1">
    <source>
        <dbReference type="ARBA" id="ARBA00004123"/>
    </source>
</evidence>
<evidence type="ECO:0000256" key="12">
    <source>
        <dbReference type="SAM" id="MobiDB-lite"/>
    </source>
</evidence>
<dbReference type="GO" id="GO:0000070">
    <property type="term" value="P:mitotic sister chromatid segregation"/>
    <property type="evidence" value="ECO:0007669"/>
    <property type="project" value="TreeGrafter"/>
</dbReference>
<evidence type="ECO:0000256" key="6">
    <source>
        <dbReference type="ARBA" id="ARBA00022776"/>
    </source>
</evidence>
<dbReference type="RefSeq" id="XP_054830074.1">
    <property type="nucleotide sequence ID" value="XM_054974099.1"/>
</dbReference>
<dbReference type="Gene3D" id="6.10.140.560">
    <property type="match status" value="1"/>
</dbReference>
<accession>A0AA97KU60</accession>
<evidence type="ECO:0000256" key="9">
    <source>
        <dbReference type="ARBA" id="ARBA00023328"/>
    </source>
</evidence>
<evidence type="ECO:0000256" key="7">
    <source>
        <dbReference type="ARBA" id="ARBA00023242"/>
    </source>
</evidence>
<dbReference type="PANTHER" id="PTHR16040:SF6">
    <property type="entry name" value="BOREALIN"/>
    <property type="match status" value="1"/>
</dbReference>
<comment type="similarity">
    <text evidence="3">Belongs to the borealin family.</text>
</comment>
<keyword evidence="8" id="KW-0131">Cell cycle</keyword>
<gene>
    <name evidence="16 17" type="primary">CDCA8</name>
</gene>
<sequence length="303" mass="32746">MAPSKKKTTRGSNKNALKNSKLAAFLTEFDHEVQTRVDHMLMNSESFLKEISDLYNMDFLRVPLALQDMNWLDYFALGGGERALEKATIADPEFLEIKELVSAAVQTPMKTVRKAKKAKQDIATIEEEAGQPVLPARKRSRQGSDAPGALESQKLGKAKTSTKKAPGSKRSRPPLAKSTRLSRRSSKVKFVTPSGSQAARALALQGATPLLTPKFDSSVFKTPGLRAPAPHERIFSISTNGSPLADSNDVFITVPAGGGESICLRASELSKRDLMQLNPNTLGSVKKLSAQLAILCSGIKSAQ</sequence>
<dbReference type="GeneID" id="129326023"/>
<dbReference type="GO" id="GO:0032133">
    <property type="term" value="C:chromosome passenger complex"/>
    <property type="evidence" value="ECO:0007669"/>
    <property type="project" value="TreeGrafter"/>
</dbReference>
<protein>
    <recommendedName>
        <fullName evidence="10">Borealin</fullName>
    </recommendedName>
    <alternativeName>
        <fullName evidence="11">Cell division cycle-associated protein 8</fullName>
    </alternativeName>
</protein>
<evidence type="ECO:0000256" key="11">
    <source>
        <dbReference type="ARBA" id="ARBA00041323"/>
    </source>
</evidence>
<dbReference type="GO" id="GO:0000775">
    <property type="term" value="C:chromosome, centromeric region"/>
    <property type="evidence" value="ECO:0007669"/>
    <property type="project" value="UniProtKB-SubCell"/>
</dbReference>
<keyword evidence="5" id="KW-0132">Cell division</keyword>
<dbReference type="RefSeq" id="XP_054830073.1">
    <property type="nucleotide sequence ID" value="XM_054974098.1"/>
</dbReference>
<dbReference type="GO" id="GO:0005634">
    <property type="term" value="C:nucleus"/>
    <property type="evidence" value="ECO:0007669"/>
    <property type="project" value="UniProtKB-SubCell"/>
</dbReference>
<dbReference type="InterPro" id="IPR018851">
    <property type="entry name" value="Borealin_N"/>
</dbReference>
<evidence type="ECO:0000259" key="14">
    <source>
        <dbReference type="Pfam" id="PF10512"/>
    </source>
</evidence>
<name>A0AA97KU60_EUBMA</name>
<keyword evidence="4" id="KW-0158">Chromosome</keyword>
<evidence type="ECO:0000313" key="16">
    <source>
        <dbReference type="RefSeq" id="XP_054830073.1"/>
    </source>
</evidence>
<feature type="domain" description="Borealin C-terminal" evidence="14">
    <location>
        <begin position="184"/>
        <end position="297"/>
    </location>
</feature>
<evidence type="ECO:0000256" key="2">
    <source>
        <dbReference type="ARBA" id="ARBA00004584"/>
    </source>
</evidence>
<dbReference type="KEGG" id="emc:129326023"/>
<comment type="subcellular location">
    <subcellularLocation>
        <location evidence="2">Chromosome</location>
        <location evidence="2">Centromere</location>
    </subcellularLocation>
    <subcellularLocation>
        <location evidence="1">Nucleus</location>
    </subcellularLocation>
</comment>
<dbReference type="PANTHER" id="PTHR16040">
    <property type="entry name" value="AUSTRALIN, ISOFORM A-RELATED"/>
    <property type="match status" value="1"/>
</dbReference>
<dbReference type="GO" id="GO:0051233">
    <property type="term" value="C:spindle midzone"/>
    <property type="evidence" value="ECO:0007669"/>
    <property type="project" value="TreeGrafter"/>
</dbReference>
<keyword evidence="7" id="KW-0539">Nucleus</keyword>
<feature type="region of interest" description="Disordered" evidence="12">
    <location>
        <begin position="118"/>
        <end position="192"/>
    </location>
</feature>
<evidence type="ECO:0000259" key="13">
    <source>
        <dbReference type="Pfam" id="PF10444"/>
    </source>
</evidence>
<dbReference type="InterPro" id="IPR046466">
    <property type="entry name" value="Borealin_C"/>
</dbReference>
<dbReference type="Gene3D" id="6.10.250.1900">
    <property type="match status" value="1"/>
</dbReference>
<organism evidence="15 16">
    <name type="scientific">Eublepharis macularius</name>
    <name type="common">Leopard gecko</name>
    <name type="synonym">Cyrtodactylus macularius</name>
    <dbReference type="NCBI Taxonomy" id="481883"/>
    <lineage>
        <taxon>Eukaryota</taxon>
        <taxon>Metazoa</taxon>
        <taxon>Chordata</taxon>
        <taxon>Craniata</taxon>
        <taxon>Vertebrata</taxon>
        <taxon>Euteleostomi</taxon>
        <taxon>Lepidosauria</taxon>
        <taxon>Squamata</taxon>
        <taxon>Bifurcata</taxon>
        <taxon>Gekkota</taxon>
        <taxon>Eublepharidae</taxon>
        <taxon>Eublepharinae</taxon>
        <taxon>Eublepharis</taxon>
    </lineage>
</organism>
<evidence type="ECO:0000256" key="10">
    <source>
        <dbReference type="ARBA" id="ARBA00040949"/>
    </source>
</evidence>
<dbReference type="CTD" id="55143"/>
<feature type="compositionally biased region" description="Basic residues" evidence="12">
    <location>
        <begin position="156"/>
        <end position="172"/>
    </location>
</feature>
<keyword evidence="15" id="KW-1185">Reference proteome</keyword>